<evidence type="ECO:0000313" key="2">
    <source>
        <dbReference type="EMBL" id="MZR12768.1"/>
    </source>
</evidence>
<comment type="caution">
    <text evidence="2">The sequence shown here is derived from an EMBL/GenBank/DDBJ whole genome shotgun (WGS) entry which is preliminary data.</text>
</comment>
<reference evidence="2 3" key="1">
    <citation type="submission" date="2019-12" db="EMBL/GenBank/DDBJ databases">
        <title>Maritimibacter sp. nov. sp. isolated from sea sand.</title>
        <authorList>
            <person name="Kim J."/>
            <person name="Jeong S.E."/>
            <person name="Jung H.S."/>
            <person name="Jeon C.O."/>
        </authorList>
    </citation>
    <scope>NUCLEOTIDE SEQUENCE [LARGE SCALE GENOMIC DNA]</scope>
    <source>
        <strain evidence="2 3">DP07</strain>
    </source>
</reference>
<dbReference type="EMBL" id="WTUX01000011">
    <property type="protein sequence ID" value="MZR12768.1"/>
    <property type="molecule type" value="Genomic_DNA"/>
</dbReference>
<evidence type="ECO:0000256" key="1">
    <source>
        <dbReference type="SAM" id="Phobius"/>
    </source>
</evidence>
<dbReference type="AlphaFoldDB" id="A0A845M336"/>
<dbReference type="RefSeq" id="WP_161350895.1">
    <property type="nucleotide sequence ID" value="NZ_WTUX01000011.1"/>
</dbReference>
<gene>
    <name evidence="2" type="ORF">GQE99_07010</name>
</gene>
<keyword evidence="1" id="KW-0472">Membrane</keyword>
<feature type="transmembrane region" description="Helical" evidence="1">
    <location>
        <begin position="48"/>
        <end position="70"/>
    </location>
</feature>
<sequence>MEIMIYIGAAISVVGLVGLILSALRVMRAKKAGLDDDGLREAVRRAMILNFGALMLSAFGLILVVVGVILA</sequence>
<accession>A0A845M336</accession>
<protein>
    <submittedName>
        <fullName evidence="2">Uncharacterized protein</fullName>
    </submittedName>
</protein>
<organism evidence="2 3">
    <name type="scientific">Maritimibacter harenae</name>
    <dbReference type="NCBI Taxonomy" id="2606218"/>
    <lineage>
        <taxon>Bacteria</taxon>
        <taxon>Pseudomonadati</taxon>
        <taxon>Pseudomonadota</taxon>
        <taxon>Alphaproteobacteria</taxon>
        <taxon>Rhodobacterales</taxon>
        <taxon>Roseobacteraceae</taxon>
        <taxon>Maritimibacter</taxon>
    </lineage>
</organism>
<name>A0A845M336_9RHOB</name>
<keyword evidence="1" id="KW-1133">Transmembrane helix</keyword>
<dbReference type="Proteomes" id="UP000467322">
    <property type="component" value="Unassembled WGS sequence"/>
</dbReference>
<evidence type="ECO:0000313" key="3">
    <source>
        <dbReference type="Proteomes" id="UP000467322"/>
    </source>
</evidence>
<keyword evidence="1" id="KW-0812">Transmembrane</keyword>
<proteinExistence type="predicted"/>
<feature type="transmembrane region" description="Helical" evidence="1">
    <location>
        <begin position="6"/>
        <end position="27"/>
    </location>
</feature>
<keyword evidence="3" id="KW-1185">Reference proteome</keyword>